<dbReference type="Proteomes" id="UP000221165">
    <property type="component" value="Unassembled WGS sequence"/>
</dbReference>
<evidence type="ECO:0000313" key="3">
    <source>
        <dbReference type="Proteomes" id="UP000221165"/>
    </source>
</evidence>
<dbReference type="EMBL" id="MIGC01005222">
    <property type="protein sequence ID" value="PHJ17165.1"/>
    <property type="molecule type" value="Genomic_DNA"/>
</dbReference>
<protein>
    <submittedName>
        <fullName evidence="2">Uncharacterized protein</fullName>
    </submittedName>
</protein>
<accession>A0A2C6KL02</accession>
<feature type="compositionally biased region" description="Basic and acidic residues" evidence="1">
    <location>
        <begin position="35"/>
        <end position="50"/>
    </location>
</feature>
<dbReference type="AlphaFoldDB" id="A0A2C6KL02"/>
<feature type="compositionally biased region" description="Basic and acidic residues" evidence="1">
    <location>
        <begin position="103"/>
        <end position="116"/>
    </location>
</feature>
<proteinExistence type="predicted"/>
<evidence type="ECO:0000313" key="2">
    <source>
        <dbReference type="EMBL" id="PHJ17165.1"/>
    </source>
</evidence>
<keyword evidence="3" id="KW-1185">Reference proteome</keyword>
<feature type="compositionally biased region" description="Basic and acidic residues" evidence="1">
    <location>
        <begin position="77"/>
        <end position="86"/>
    </location>
</feature>
<dbReference type="VEuPathDB" id="ToxoDB:CSUI_009014"/>
<reference evidence="2 3" key="1">
    <citation type="journal article" date="2017" name="Int. J. Parasitol.">
        <title>The genome of the protozoan parasite Cystoisospora suis and a reverse vaccinology approach to identify vaccine candidates.</title>
        <authorList>
            <person name="Palmieri N."/>
            <person name="Shrestha A."/>
            <person name="Ruttkowski B."/>
            <person name="Beck T."/>
            <person name="Vogl C."/>
            <person name="Tomley F."/>
            <person name="Blake D.P."/>
            <person name="Joachim A."/>
        </authorList>
    </citation>
    <scope>NUCLEOTIDE SEQUENCE [LARGE SCALE GENOMIC DNA]</scope>
    <source>
        <strain evidence="2 3">Wien I</strain>
    </source>
</reference>
<name>A0A2C6KL02_9APIC</name>
<feature type="non-terminal residue" evidence="2">
    <location>
        <position position="133"/>
    </location>
</feature>
<feature type="compositionally biased region" description="Basic residues" evidence="1">
    <location>
        <begin position="51"/>
        <end position="61"/>
    </location>
</feature>
<feature type="region of interest" description="Disordered" evidence="1">
    <location>
        <begin position="35"/>
        <end position="116"/>
    </location>
</feature>
<evidence type="ECO:0000256" key="1">
    <source>
        <dbReference type="SAM" id="MobiDB-lite"/>
    </source>
</evidence>
<dbReference type="RefSeq" id="XP_067918890.1">
    <property type="nucleotide sequence ID" value="XM_068069133.1"/>
</dbReference>
<dbReference type="GeneID" id="94432344"/>
<gene>
    <name evidence="2" type="ORF">CSUI_009014</name>
</gene>
<organism evidence="2 3">
    <name type="scientific">Cystoisospora suis</name>
    <dbReference type="NCBI Taxonomy" id="483139"/>
    <lineage>
        <taxon>Eukaryota</taxon>
        <taxon>Sar</taxon>
        <taxon>Alveolata</taxon>
        <taxon>Apicomplexa</taxon>
        <taxon>Conoidasida</taxon>
        <taxon>Coccidia</taxon>
        <taxon>Eucoccidiorida</taxon>
        <taxon>Eimeriorina</taxon>
        <taxon>Sarcocystidae</taxon>
        <taxon>Cystoisospora</taxon>
    </lineage>
</organism>
<comment type="caution">
    <text evidence="2">The sequence shown here is derived from an EMBL/GenBank/DDBJ whole genome shotgun (WGS) entry which is preliminary data.</text>
</comment>
<feature type="compositionally biased region" description="Polar residues" evidence="1">
    <location>
        <begin position="87"/>
        <end position="102"/>
    </location>
</feature>
<sequence>MLEDDRTHGQSRSSSYFLFGSRRGNAFFSPLVRSADEEGAGERYESEEMRRRRLKEKRRGGRYFSSSSSISSSHLLVSDRRSEEMSCNRTSQVGKSMYQHSTQEGEREFHGAHGRDEDETVSFLLLRNRKPIK</sequence>